<accession>A0ABQ4ZS28</accession>
<feature type="compositionally biased region" description="Polar residues" evidence="2">
    <location>
        <begin position="190"/>
        <end position="201"/>
    </location>
</feature>
<evidence type="ECO:0008006" key="5">
    <source>
        <dbReference type="Google" id="ProtNLM"/>
    </source>
</evidence>
<feature type="compositionally biased region" description="Low complexity" evidence="2">
    <location>
        <begin position="253"/>
        <end position="265"/>
    </location>
</feature>
<keyword evidence="1" id="KW-0175">Coiled coil</keyword>
<feature type="region of interest" description="Disordered" evidence="2">
    <location>
        <begin position="253"/>
        <end position="282"/>
    </location>
</feature>
<feature type="coiled-coil region" evidence="1">
    <location>
        <begin position="133"/>
        <end position="160"/>
    </location>
</feature>
<dbReference type="Proteomes" id="UP001151760">
    <property type="component" value="Unassembled WGS sequence"/>
</dbReference>
<comment type="caution">
    <text evidence="3">The sequence shown here is derived from an EMBL/GenBank/DDBJ whole genome shotgun (WGS) entry which is preliminary data.</text>
</comment>
<name>A0ABQ4ZS28_9ASTR</name>
<reference evidence="3" key="2">
    <citation type="submission" date="2022-01" db="EMBL/GenBank/DDBJ databases">
        <authorList>
            <person name="Yamashiro T."/>
            <person name="Shiraishi A."/>
            <person name="Satake H."/>
            <person name="Nakayama K."/>
        </authorList>
    </citation>
    <scope>NUCLEOTIDE SEQUENCE</scope>
</reference>
<reference evidence="3" key="1">
    <citation type="journal article" date="2022" name="Int. J. Mol. Sci.">
        <title>Draft Genome of Tanacetum Coccineum: Genomic Comparison of Closely Related Tanacetum-Family Plants.</title>
        <authorList>
            <person name="Yamashiro T."/>
            <person name="Shiraishi A."/>
            <person name="Nakayama K."/>
            <person name="Satake H."/>
        </authorList>
    </citation>
    <scope>NUCLEOTIDE SEQUENCE</scope>
</reference>
<dbReference type="Pfam" id="PF14223">
    <property type="entry name" value="Retrotran_gag_2"/>
    <property type="match status" value="1"/>
</dbReference>
<evidence type="ECO:0000313" key="4">
    <source>
        <dbReference type="Proteomes" id="UP001151760"/>
    </source>
</evidence>
<keyword evidence="4" id="KW-1185">Reference proteome</keyword>
<evidence type="ECO:0000256" key="2">
    <source>
        <dbReference type="SAM" id="MobiDB-lite"/>
    </source>
</evidence>
<organism evidence="3 4">
    <name type="scientific">Tanacetum coccineum</name>
    <dbReference type="NCBI Taxonomy" id="301880"/>
    <lineage>
        <taxon>Eukaryota</taxon>
        <taxon>Viridiplantae</taxon>
        <taxon>Streptophyta</taxon>
        <taxon>Embryophyta</taxon>
        <taxon>Tracheophyta</taxon>
        <taxon>Spermatophyta</taxon>
        <taxon>Magnoliopsida</taxon>
        <taxon>eudicotyledons</taxon>
        <taxon>Gunneridae</taxon>
        <taxon>Pentapetalae</taxon>
        <taxon>asterids</taxon>
        <taxon>campanulids</taxon>
        <taxon>Asterales</taxon>
        <taxon>Asteraceae</taxon>
        <taxon>Asteroideae</taxon>
        <taxon>Anthemideae</taxon>
        <taxon>Anthemidinae</taxon>
        <taxon>Tanacetum</taxon>
    </lineage>
</organism>
<sequence length="478" mass="54588">MSPEYKAHYESEKEAIHLLLTGIGDEIYSTVDACKIAYDFWIAIERLQQGESLNIQDVKTNLFWQFGKFTSHDGESMESYYSRFYKMMNDMIRNNLTIATMQVNVQFLQQLQPKWLRFMIIVKQQHDLDTVSYHKLFDVLKQYQKEVNEIRAKRIAENANLLALVAGASLYPDPYYQAPKSHKSFAPPSKQASSTRSNASTKYKGKEIAKPITPPSESASEEDNDPEQAKRDKDMQKNFSLIAKYIKKIYKPTNNNLRTSSNSRNKNVDTTPRYKNDNQTGQFGNQRTITVVGDKETVGSQVVQQTGIQCFNCKEFAEKGVPLQAEQSNWLADTDEEIDEQELEAHYSYMAKIQEVPTADSGTDTEPLEEVHNDAEYNAFANVRQYSEQPESTSNTCLVEKDDSNVTPDSPDMCDNDIQTDQKAKDKRVALANLIANLKLDVYENKKIQKQLKKVNASLAHELKECKSILVETIRTRG</sequence>
<proteinExistence type="predicted"/>
<feature type="compositionally biased region" description="Basic and acidic residues" evidence="2">
    <location>
        <begin position="227"/>
        <end position="236"/>
    </location>
</feature>
<gene>
    <name evidence="3" type="ORF">Tco_0774797</name>
</gene>
<feature type="region of interest" description="Disordered" evidence="2">
    <location>
        <begin position="180"/>
        <end position="236"/>
    </location>
</feature>
<protein>
    <recommendedName>
        <fullName evidence="5">Gag-Pol polyprotein</fullName>
    </recommendedName>
</protein>
<evidence type="ECO:0000256" key="1">
    <source>
        <dbReference type="SAM" id="Coils"/>
    </source>
</evidence>
<evidence type="ECO:0000313" key="3">
    <source>
        <dbReference type="EMBL" id="GJS92161.1"/>
    </source>
</evidence>
<dbReference type="EMBL" id="BQNB010011561">
    <property type="protein sequence ID" value="GJS92161.1"/>
    <property type="molecule type" value="Genomic_DNA"/>
</dbReference>